<name>A0A397WMC4_9ARCH</name>
<feature type="transmembrane region" description="Helical" evidence="1">
    <location>
        <begin position="37"/>
        <end position="62"/>
    </location>
</feature>
<dbReference type="AlphaFoldDB" id="A0A397WMC4"/>
<reference evidence="2 3" key="1">
    <citation type="journal article" date="2018" name="Syst. Appl. Microbiol.">
        <title>A new symbiotic nanoarchaeote (Candidatus Nanoclepta minutus) and its host (Zestosphaera tikiterensis gen. nov., sp. nov.) from a New Zealand hot spring.</title>
        <authorList>
            <person name="St John E."/>
            <person name="Liu Y."/>
            <person name="Podar M."/>
            <person name="Stott M.B."/>
            <person name="Meneghin J."/>
            <person name="Chen Z."/>
            <person name="Lagutin K."/>
            <person name="Mitchell K."/>
            <person name="Reysenbach A.L."/>
        </authorList>
    </citation>
    <scope>NUCLEOTIDE SEQUENCE [LARGE SCALE GENOMIC DNA]</scope>
    <source>
        <strain evidence="2">NZ3</strain>
    </source>
</reference>
<comment type="caution">
    <text evidence="2">The sequence shown here is derived from an EMBL/GenBank/DDBJ whole genome shotgun (WGS) entry which is preliminary data.</text>
</comment>
<dbReference type="Proteomes" id="UP000266622">
    <property type="component" value="Unassembled WGS sequence"/>
</dbReference>
<protein>
    <submittedName>
        <fullName evidence="2">Uncharacterized protein</fullName>
    </submittedName>
</protein>
<proteinExistence type="predicted"/>
<feature type="transmembrane region" description="Helical" evidence="1">
    <location>
        <begin position="69"/>
        <end position="97"/>
    </location>
</feature>
<keyword evidence="1" id="KW-0812">Transmembrane</keyword>
<gene>
    <name evidence="2" type="ORF">BXU00_02560</name>
</gene>
<accession>A0A397WMC4</accession>
<evidence type="ECO:0000313" key="3">
    <source>
        <dbReference type="Proteomes" id="UP000266622"/>
    </source>
</evidence>
<dbReference type="EMBL" id="MWMI01000004">
    <property type="protein sequence ID" value="RIB35188.1"/>
    <property type="molecule type" value="Genomic_DNA"/>
</dbReference>
<keyword evidence="1" id="KW-1133">Transmembrane helix</keyword>
<evidence type="ECO:0000313" key="2">
    <source>
        <dbReference type="EMBL" id="RIB35188.1"/>
    </source>
</evidence>
<organism evidence="2 3">
    <name type="scientific">Candidatus Nanoclepta minutus</name>
    <dbReference type="NCBI Taxonomy" id="1940235"/>
    <lineage>
        <taxon>Archaea</taxon>
        <taxon>Nanobdellota</taxon>
        <taxon>Candidatus Nanoclepta</taxon>
    </lineage>
</organism>
<keyword evidence="1" id="KW-0472">Membrane</keyword>
<evidence type="ECO:0000256" key="1">
    <source>
        <dbReference type="SAM" id="Phobius"/>
    </source>
</evidence>
<sequence length="106" mass="12415">MLEESITVLFPILLALFYKNRIEIREGDKKYMFYSNIITAISLLIVSSSILVLPSIFLLILYKLYKKKGLLYIEIIYVTLVCILFLRDVYVLLILSIHNPLTIWLT</sequence>